<reference evidence="1 2" key="1">
    <citation type="submission" date="2021-05" db="EMBL/GenBank/DDBJ databases">
        <title>Genome Assembly of Synthetic Allotetraploid Brassica napus Reveals Homoeologous Exchanges between Subgenomes.</title>
        <authorList>
            <person name="Davis J.T."/>
        </authorList>
    </citation>
    <scope>NUCLEOTIDE SEQUENCE [LARGE SCALE GENOMIC DNA]</scope>
    <source>
        <strain evidence="2">cv. Da-Ae</strain>
        <tissue evidence="1">Seedling</tissue>
    </source>
</reference>
<dbReference type="Proteomes" id="UP000824890">
    <property type="component" value="Unassembled WGS sequence"/>
</dbReference>
<gene>
    <name evidence="1" type="ORF">HID58_073933</name>
</gene>
<evidence type="ECO:0000313" key="1">
    <source>
        <dbReference type="EMBL" id="KAH0866911.1"/>
    </source>
</evidence>
<protein>
    <submittedName>
        <fullName evidence="1">Uncharacterized protein</fullName>
    </submittedName>
</protein>
<name>A0ABQ7YFG6_BRANA</name>
<accession>A0ABQ7YFG6</accession>
<comment type="caution">
    <text evidence="1">The sequence shown here is derived from an EMBL/GenBank/DDBJ whole genome shotgun (WGS) entry which is preliminary data.</text>
</comment>
<dbReference type="EMBL" id="JAGKQM010000017">
    <property type="protein sequence ID" value="KAH0866911.1"/>
    <property type="molecule type" value="Genomic_DNA"/>
</dbReference>
<keyword evidence="2" id="KW-1185">Reference proteome</keyword>
<organism evidence="1 2">
    <name type="scientific">Brassica napus</name>
    <name type="common">Rape</name>
    <dbReference type="NCBI Taxonomy" id="3708"/>
    <lineage>
        <taxon>Eukaryota</taxon>
        <taxon>Viridiplantae</taxon>
        <taxon>Streptophyta</taxon>
        <taxon>Embryophyta</taxon>
        <taxon>Tracheophyta</taxon>
        <taxon>Spermatophyta</taxon>
        <taxon>Magnoliopsida</taxon>
        <taxon>eudicotyledons</taxon>
        <taxon>Gunneridae</taxon>
        <taxon>Pentapetalae</taxon>
        <taxon>rosids</taxon>
        <taxon>malvids</taxon>
        <taxon>Brassicales</taxon>
        <taxon>Brassicaceae</taxon>
        <taxon>Brassiceae</taxon>
        <taxon>Brassica</taxon>
    </lineage>
</organism>
<proteinExistence type="predicted"/>
<evidence type="ECO:0000313" key="2">
    <source>
        <dbReference type="Proteomes" id="UP000824890"/>
    </source>
</evidence>
<sequence length="66" mass="7518">MVERGLIMVERGYHGFREFSQSPDLSDAPPVKHSPCHQWSFGPSMVCSGLTRKLPTVSQPDQIFWK</sequence>